<dbReference type="EMBL" id="JBHMQT010000032">
    <property type="protein sequence ID" value="MFC0863400.1"/>
    <property type="molecule type" value="Genomic_DNA"/>
</dbReference>
<gene>
    <name evidence="1" type="ORF">ACFHYQ_13960</name>
</gene>
<sequence length="72" mass="7564">MNEQVTSSDERAEHRGRAARLMATASPLTRALVLAGLTTAATLVLRSPETATDMVIALPDDGSFPISVSAPR</sequence>
<dbReference type="RefSeq" id="WP_394301551.1">
    <property type="nucleotide sequence ID" value="NZ_JBHMQT010000032.1"/>
</dbReference>
<evidence type="ECO:0000313" key="1">
    <source>
        <dbReference type="EMBL" id="MFC0863400.1"/>
    </source>
</evidence>
<protein>
    <submittedName>
        <fullName evidence="1">Uncharacterized protein</fullName>
    </submittedName>
</protein>
<proteinExistence type="predicted"/>
<evidence type="ECO:0000313" key="2">
    <source>
        <dbReference type="Proteomes" id="UP001589870"/>
    </source>
</evidence>
<comment type="caution">
    <text evidence="1">The sequence shown here is derived from an EMBL/GenBank/DDBJ whole genome shotgun (WGS) entry which is preliminary data.</text>
</comment>
<keyword evidence="2" id="KW-1185">Reference proteome</keyword>
<name>A0ABV6U4P3_9ACTN</name>
<dbReference type="Proteomes" id="UP001589870">
    <property type="component" value="Unassembled WGS sequence"/>
</dbReference>
<reference evidence="1 2" key="1">
    <citation type="submission" date="2024-09" db="EMBL/GenBank/DDBJ databases">
        <authorList>
            <person name="Sun Q."/>
            <person name="Mori K."/>
        </authorList>
    </citation>
    <scope>NUCLEOTIDE SEQUENCE [LARGE SCALE GENOMIC DNA]</scope>
    <source>
        <strain evidence="1 2">TBRC 1851</strain>
    </source>
</reference>
<accession>A0ABV6U4P3</accession>
<organism evidence="1 2">
    <name type="scientific">Sphaerimonospora cavernae</name>
    <dbReference type="NCBI Taxonomy" id="1740611"/>
    <lineage>
        <taxon>Bacteria</taxon>
        <taxon>Bacillati</taxon>
        <taxon>Actinomycetota</taxon>
        <taxon>Actinomycetes</taxon>
        <taxon>Streptosporangiales</taxon>
        <taxon>Streptosporangiaceae</taxon>
        <taxon>Sphaerimonospora</taxon>
    </lineage>
</organism>